<organism evidence="8 9">
    <name type="scientific">Panicum miliaceum</name>
    <name type="common">Proso millet</name>
    <name type="synonym">Broomcorn millet</name>
    <dbReference type="NCBI Taxonomy" id="4540"/>
    <lineage>
        <taxon>Eukaryota</taxon>
        <taxon>Viridiplantae</taxon>
        <taxon>Streptophyta</taxon>
        <taxon>Embryophyta</taxon>
        <taxon>Tracheophyta</taxon>
        <taxon>Spermatophyta</taxon>
        <taxon>Magnoliopsida</taxon>
        <taxon>Liliopsida</taxon>
        <taxon>Poales</taxon>
        <taxon>Poaceae</taxon>
        <taxon>PACMAD clade</taxon>
        <taxon>Panicoideae</taxon>
        <taxon>Panicodae</taxon>
        <taxon>Paniceae</taxon>
        <taxon>Panicinae</taxon>
        <taxon>Panicum</taxon>
        <taxon>Panicum sect. Panicum</taxon>
    </lineage>
</organism>
<name>A0A3L6PF00_PANMI</name>
<dbReference type="InterPro" id="IPR027443">
    <property type="entry name" value="IPNS-like_sf"/>
</dbReference>
<evidence type="ECO:0000256" key="3">
    <source>
        <dbReference type="ARBA" id="ARBA00023002"/>
    </source>
</evidence>
<dbReference type="SUPFAM" id="SSF51197">
    <property type="entry name" value="Clavaminate synthase-like"/>
    <property type="match status" value="1"/>
</dbReference>
<feature type="domain" description="Fe2OG dioxygenase" evidence="7">
    <location>
        <begin position="208"/>
        <end position="309"/>
    </location>
</feature>
<protein>
    <recommendedName>
        <fullName evidence="7">Fe2OG dioxygenase domain-containing protein</fullName>
    </recommendedName>
</protein>
<keyword evidence="4 5" id="KW-0408">Iron</keyword>
<reference evidence="9" key="1">
    <citation type="journal article" date="2019" name="Nat. Commun.">
        <title>The genome of broomcorn millet.</title>
        <authorList>
            <person name="Zou C."/>
            <person name="Miki D."/>
            <person name="Li D."/>
            <person name="Tang Q."/>
            <person name="Xiao L."/>
            <person name="Rajput S."/>
            <person name="Deng P."/>
            <person name="Jia W."/>
            <person name="Huang R."/>
            <person name="Zhang M."/>
            <person name="Sun Y."/>
            <person name="Hu J."/>
            <person name="Fu X."/>
            <person name="Schnable P.S."/>
            <person name="Li F."/>
            <person name="Zhang H."/>
            <person name="Feng B."/>
            <person name="Zhu X."/>
            <person name="Liu R."/>
            <person name="Schnable J.C."/>
            <person name="Zhu J.-K."/>
            <person name="Zhang H."/>
        </authorList>
    </citation>
    <scope>NUCLEOTIDE SEQUENCE [LARGE SCALE GENOMIC DNA]</scope>
</reference>
<feature type="region of interest" description="Disordered" evidence="6">
    <location>
        <begin position="1"/>
        <end position="27"/>
    </location>
</feature>
<dbReference type="AlphaFoldDB" id="A0A3L6PF00"/>
<dbReference type="GO" id="GO:0046872">
    <property type="term" value="F:metal ion binding"/>
    <property type="evidence" value="ECO:0007669"/>
    <property type="project" value="UniProtKB-KW"/>
</dbReference>
<dbReference type="GO" id="GO:0016491">
    <property type="term" value="F:oxidoreductase activity"/>
    <property type="evidence" value="ECO:0007669"/>
    <property type="project" value="UniProtKB-KW"/>
</dbReference>
<evidence type="ECO:0000259" key="7">
    <source>
        <dbReference type="PROSITE" id="PS51471"/>
    </source>
</evidence>
<keyword evidence="9" id="KW-1185">Reference proteome</keyword>
<dbReference type="PROSITE" id="PS51471">
    <property type="entry name" value="FE2OG_OXY"/>
    <property type="match status" value="1"/>
</dbReference>
<comment type="caution">
    <text evidence="8">The sequence shown here is derived from an EMBL/GenBank/DDBJ whole genome shotgun (WGS) entry which is preliminary data.</text>
</comment>
<evidence type="ECO:0000256" key="2">
    <source>
        <dbReference type="ARBA" id="ARBA00022723"/>
    </source>
</evidence>
<dbReference type="InterPro" id="IPR050295">
    <property type="entry name" value="Plant_2OG-oxidoreductases"/>
</dbReference>
<evidence type="ECO:0000256" key="1">
    <source>
        <dbReference type="ARBA" id="ARBA00008056"/>
    </source>
</evidence>
<dbReference type="EMBL" id="PQIB02000018">
    <property type="protein sequence ID" value="RLM54951.1"/>
    <property type="molecule type" value="Genomic_DNA"/>
</dbReference>
<dbReference type="FunFam" id="2.60.120.330:FF:000018">
    <property type="entry name" value="2-oxoglutarate (2OG) and Fe(II)-dependent oxygenase superfamily protein"/>
    <property type="match status" value="1"/>
</dbReference>
<accession>A0A3L6PF00</accession>
<dbReference type="Pfam" id="PF14226">
    <property type="entry name" value="DIOX_N"/>
    <property type="match status" value="1"/>
</dbReference>
<keyword evidence="3 5" id="KW-0560">Oxidoreductase</keyword>
<dbReference type="Gene3D" id="2.60.120.330">
    <property type="entry name" value="B-lactam Antibiotic, Isopenicillin N Synthase, Chain"/>
    <property type="match status" value="1"/>
</dbReference>
<evidence type="ECO:0000256" key="5">
    <source>
        <dbReference type="RuleBase" id="RU003682"/>
    </source>
</evidence>
<dbReference type="STRING" id="4540.A0A3L6PF00"/>
<dbReference type="PANTHER" id="PTHR47991">
    <property type="entry name" value="OXOGLUTARATE/IRON-DEPENDENT DIOXYGENASE"/>
    <property type="match status" value="1"/>
</dbReference>
<proteinExistence type="inferred from homology"/>
<evidence type="ECO:0000256" key="6">
    <source>
        <dbReference type="SAM" id="MobiDB-lite"/>
    </source>
</evidence>
<evidence type="ECO:0000256" key="4">
    <source>
        <dbReference type="ARBA" id="ARBA00023004"/>
    </source>
</evidence>
<dbReference type="InterPro" id="IPR026992">
    <property type="entry name" value="DIOX_N"/>
</dbReference>
<dbReference type="OrthoDB" id="288590at2759"/>
<dbReference type="Pfam" id="PF03171">
    <property type="entry name" value="2OG-FeII_Oxy"/>
    <property type="match status" value="1"/>
</dbReference>
<evidence type="ECO:0000313" key="9">
    <source>
        <dbReference type="Proteomes" id="UP000275267"/>
    </source>
</evidence>
<gene>
    <name evidence="8" type="ORF">C2845_PM10G04220</name>
</gene>
<dbReference type="InterPro" id="IPR005123">
    <property type="entry name" value="Oxoglu/Fe-dep_dioxygenase_dom"/>
</dbReference>
<evidence type="ECO:0000313" key="8">
    <source>
        <dbReference type="EMBL" id="RLM54951.1"/>
    </source>
</evidence>
<comment type="similarity">
    <text evidence="1 5">Belongs to the iron/ascorbate-dependent oxidoreductase family.</text>
</comment>
<dbReference type="Proteomes" id="UP000275267">
    <property type="component" value="Unassembled WGS sequence"/>
</dbReference>
<sequence>MGRAGEEARPVPLLPAQELAGRQQGAGDDVPARYVARANDAEAAAAAAPVPVIDLGPLCQQPRGESAADEAARLRMALESWGLFLVTNHGIEAPLMDAVMEGSREFFRQPLEEKQMYTNMVDGEHFQLEGYGNDRVASEGQVLDWCDRLYLKVEPPDERNLALWPTRLRDALHEFTAKCTRLKDRLLPEMAKLLELDDDYFGDQFGAKADTYARFSYYPPCPRPELVFGLKPHSDGSFVTLLMVDSSIGGLQVLRDGVCYGVRTKPHTLLINLGDQMEIMSNGIFKSPVHRVVTNAEKERLSVALFYSVDPEREIQPAGKLVDENHPALYKKVKIKEYIAGLYEHFSQGKMVIETAKENILKLLGIGAWNCGGIDSDSYFEFRSADGSHYGPNDAIVVTSRGSLRRTGVDRFGWNALASAQQGRTRPN</sequence>
<keyword evidence="2 5" id="KW-0479">Metal-binding</keyword>
<dbReference type="InterPro" id="IPR044861">
    <property type="entry name" value="IPNS-like_FE2OG_OXY"/>
</dbReference>